<dbReference type="InterPro" id="IPR057336">
    <property type="entry name" value="GerAC_N"/>
</dbReference>
<dbReference type="InterPro" id="IPR038501">
    <property type="entry name" value="Spore_GerAC_C_sf"/>
</dbReference>
<comment type="similarity">
    <text evidence="2">Belongs to the GerABKC lipoprotein family.</text>
</comment>
<evidence type="ECO:0000256" key="7">
    <source>
        <dbReference type="ARBA" id="ARBA00023288"/>
    </source>
</evidence>
<name>A0A8S0W455_9FIRM</name>
<dbReference type="EMBL" id="LR746496">
    <property type="protein sequence ID" value="CAA7602248.1"/>
    <property type="molecule type" value="Genomic_DNA"/>
</dbReference>
<protein>
    <submittedName>
        <fullName evidence="10">Germination protein, Ger(X)C family</fullName>
    </submittedName>
    <submittedName>
        <fullName evidence="11">Germination, Ger(X)C protein</fullName>
    </submittedName>
</protein>
<dbReference type="Proteomes" id="UP001071230">
    <property type="component" value="Unassembled WGS sequence"/>
</dbReference>
<evidence type="ECO:0000256" key="5">
    <source>
        <dbReference type="ARBA" id="ARBA00023136"/>
    </source>
</evidence>
<dbReference type="PANTHER" id="PTHR35789:SF1">
    <property type="entry name" value="SPORE GERMINATION PROTEIN B3"/>
    <property type="match status" value="1"/>
</dbReference>
<dbReference type="PROSITE" id="PS51257">
    <property type="entry name" value="PROKAR_LIPOPROTEIN"/>
    <property type="match status" value="1"/>
</dbReference>
<evidence type="ECO:0000256" key="2">
    <source>
        <dbReference type="ARBA" id="ARBA00007886"/>
    </source>
</evidence>
<dbReference type="InterPro" id="IPR046953">
    <property type="entry name" value="Spore_GerAC-like_C"/>
</dbReference>
<reference evidence="10" key="2">
    <citation type="submission" date="2020-01" db="EMBL/GenBank/DDBJ databases">
        <authorList>
            <person name="Hornung B."/>
        </authorList>
    </citation>
    <scope>NUCLEOTIDE SEQUENCE</scope>
    <source>
        <strain evidence="10">PacBioINE</strain>
    </source>
</reference>
<dbReference type="GO" id="GO:0009847">
    <property type="term" value="P:spore germination"/>
    <property type="evidence" value="ECO:0007669"/>
    <property type="project" value="InterPro"/>
</dbReference>
<keyword evidence="6" id="KW-0564">Palmitate</keyword>
<evidence type="ECO:0000256" key="4">
    <source>
        <dbReference type="ARBA" id="ARBA00022729"/>
    </source>
</evidence>
<evidence type="ECO:0000256" key="1">
    <source>
        <dbReference type="ARBA" id="ARBA00004635"/>
    </source>
</evidence>
<comment type="subcellular location">
    <subcellularLocation>
        <location evidence="1">Membrane</location>
        <topology evidence="1">Lipid-anchor</topology>
    </subcellularLocation>
</comment>
<keyword evidence="4" id="KW-0732">Signal</keyword>
<evidence type="ECO:0000259" key="8">
    <source>
        <dbReference type="Pfam" id="PF05504"/>
    </source>
</evidence>
<dbReference type="KEGG" id="aacx:DEACI_2921"/>
<dbReference type="Gene3D" id="3.30.300.210">
    <property type="entry name" value="Nutrient germinant receptor protein C, domain 3"/>
    <property type="match status" value="1"/>
</dbReference>
<dbReference type="EMBL" id="CDGJ01000058">
    <property type="protein sequence ID" value="CEJ07534.1"/>
    <property type="molecule type" value="Genomic_DNA"/>
</dbReference>
<keyword evidence="7" id="KW-0449">Lipoprotein</keyword>
<dbReference type="AlphaFoldDB" id="A0A8S0W455"/>
<proteinExistence type="inferred from homology"/>
<dbReference type="Pfam" id="PF05504">
    <property type="entry name" value="Spore_GerAC"/>
    <property type="match status" value="1"/>
</dbReference>
<dbReference type="Proteomes" id="UP000836597">
    <property type="component" value="Chromosome"/>
</dbReference>
<evidence type="ECO:0000259" key="9">
    <source>
        <dbReference type="Pfam" id="PF25198"/>
    </source>
</evidence>
<evidence type="ECO:0000313" key="10">
    <source>
        <dbReference type="EMBL" id="CAA7602248.1"/>
    </source>
</evidence>
<accession>A0A8S0W455</accession>
<organism evidence="10">
    <name type="scientific">Acididesulfobacillus acetoxydans</name>
    <dbReference type="NCBI Taxonomy" id="1561005"/>
    <lineage>
        <taxon>Bacteria</taxon>
        <taxon>Bacillati</taxon>
        <taxon>Bacillota</taxon>
        <taxon>Clostridia</taxon>
        <taxon>Eubacteriales</taxon>
        <taxon>Peptococcaceae</taxon>
        <taxon>Acididesulfobacillus</taxon>
    </lineage>
</organism>
<evidence type="ECO:0000256" key="3">
    <source>
        <dbReference type="ARBA" id="ARBA00022544"/>
    </source>
</evidence>
<dbReference type="InterPro" id="IPR008844">
    <property type="entry name" value="Spore_GerAC-like"/>
</dbReference>
<evidence type="ECO:0000313" key="11">
    <source>
        <dbReference type="EMBL" id="CEJ07534.1"/>
    </source>
</evidence>
<keyword evidence="5" id="KW-0472">Membrane</keyword>
<feature type="domain" description="Spore germination protein N-terminal" evidence="9">
    <location>
        <begin position="23"/>
        <end position="201"/>
    </location>
</feature>
<evidence type="ECO:0000256" key="6">
    <source>
        <dbReference type="ARBA" id="ARBA00023139"/>
    </source>
</evidence>
<dbReference type="RefSeq" id="WP_240985649.1">
    <property type="nucleotide sequence ID" value="NZ_CDGJ01000058.1"/>
</dbReference>
<sequence length="400" mass="42902">MRRAIAFGPVLLALLLLTSGCWDYRETDQLAIVYALGLDRVPGSESILLTVQVITPAAGKRSGASAAAGAESKSFTTLSGTGKSVFDAISRLGRKLPRRLYFAHTKIVIFGKTLAEAGLGDVLDALNRNPEIRSTTLMFATDGSAKRILTQSTPLERLPAKGLEMIAEKSKRNAFVPEVNLNSLNCRFDGVPGAAFLPLVQLVKDPGSPSGSGTGENLMISRTGIFAGERLVGILTRDESKGLMWLINRPQGQNVTLDGAGGTGVSALRILAGQTNIVPQVSESGITMEIQCSARANVRETETVGIDLNDPASLQKLEHEAEQVIKRQVEETVTDAESGLGADFVGFGRHVRAEYPAEWKRVEADWDDVFPSVRFEVVCRIKIVNTGVINNPSRSGAGKE</sequence>
<dbReference type="Pfam" id="PF25198">
    <property type="entry name" value="Spore_GerAC_N"/>
    <property type="match status" value="1"/>
</dbReference>
<keyword evidence="12" id="KW-1185">Reference proteome</keyword>
<gene>
    <name evidence="11" type="ORF">DEACI_2000</name>
    <name evidence="10" type="ORF">DEACI_2921</name>
</gene>
<dbReference type="GO" id="GO:0016020">
    <property type="term" value="C:membrane"/>
    <property type="evidence" value="ECO:0007669"/>
    <property type="project" value="UniProtKB-SubCell"/>
</dbReference>
<dbReference type="PANTHER" id="PTHR35789">
    <property type="entry name" value="SPORE GERMINATION PROTEIN B3"/>
    <property type="match status" value="1"/>
</dbReference>
<feature type="domain" description="Spore germination GerAC-like C-terminal" evidence="8">
    <location>
        <begin position="223"/>
        <end position="387"/>
    </location>
</feature>
<evidence type="ECO:0000313" key="12">
    <source>
        <dbReference type="Proteomes" id="UP001071230"/>
    </source>
</evidence>
<reference evidence="11" key="1">
    <citation type="submission" date="2014-11" db="EMBL/GenBank/DDBJ databases">
        <authorList>
            <person name="Hornung B.V."/>
        </authorList>
    </citation>
    <scope>NUCLEOTIDE SEQUENCE</scope>
    <source>
        <strain evidence="11">INE</strain>
    </source>
</reference>
<dbReference type="NCBIfam" id="TIGR02887">
    <property type="entry name" value="spore_ger_x_C"/>
    <property type="match status" value="1"/>
</dbReference>
<keyword evidence="3" id="KW-0309">Germination</keyword>